<dbReference type="Proteomes" id="UP001190465">
    <property type="component" value="Chromosome"/>
</dbReference>
<keyword evidence="7" id="KW-1185">Reference proteome</keyword>
<proteinExistence type="inferred from homology"/>
<dbReference type="PANTHER" id="PTHR11066:SF34">
    <property type="entry name" value="ACYL-COENZYME A THIOESTERASE 8"/>
    <property type="match status" value="1"/>
</dbReference>
<evidence type="ECO:0000259" key="4">
    <source>
        <dbReference type="Pfam" id="PF13622"/>
    </source>
</evidence>
<evidence type="ECO:0000259" key="5">
    <source>
        <dbReference type="Pfam" id="PF20789"/>
    </source>
</evidence>
<evidence type="ECO:0000313" key="6">
    <source>
        <dbReference type="EMBL" id="CAJ1510336.1"/>
    </source>
</evidence>
<dbReference type="EMBL" id="OY726397">
    <property type="protein sequence ID" value="CAJ1510336.1"/>
    <property type="molecule type" value="Genomic_DNA"/>
</dbReference>
<dbReference type="Pfam" id="PF20789">
    <property type="entry name" value="4HBT_3C"/>
    <property type="match status" value="1"/>
</dbReference>
<keyword evidence="2" id="KW-0378">Hydrolase</keyword>
<evidence type="ECO:0000256" key="1">
    <source>
        <dbReference type="ARBA" id="ARBA00006538"/>
    </source>
</evidence>
<evidence type="ECO:0000256" key="3">
    <source>
        <dbReference type="SAM" id="MobiDB-lite"/>
    </source>
</evidence>
<dbReference type="RefSeq" id="WP_308479842.1">
    <property type="nucleotide sequence ID" value="NZ_OY726397.1"/>
</dbReference>
<sequence length="276" mass="29507">MSALRKVLELESVGADVWVGFGYGPAGKRAFGGQFLAQSLAAAAASLTDPAADVAPTSLHLQFLRTGEAVEPTEYTVERTHDGRTAMTRRVVARQAGKILTTATVSFSRPLPGPEHGNRGALPHDPAELDRTGPPGPAPGLPLDELDIRVADEGAGPEFVRRLWWRATVALPEDALLHACAMLFVTDVYMIDPALQVHGHSMRARTHRSGTTDAAVWFHRRVHADRWNLVESRSPAGARGRGVVTASLLGADGDICATLVQEGLIAERESSSTTTK</sequence>
<dbReference type="InterPro" id="IPR049449">
    <property type="entry name" value="TesB_ACOT8-like_N"/>
</dbReference>
<dbReference type="Gene3D" id="2.40.160.210">
    <property type="entry name" value="Acyl-CoA thioesterase, double hotdog domain"/>
    <property type="match status" value="1"/>
</dbReference>
<name>A0ABN9NQB1_9MYCO</name>
<feature type="domain" description="Acyl-CoA thioesterase-like C-terminal" evidence="5">
    <location>
        <begin position="143"/>
        <end position="265"/>
    </location>
</feature>
<protein>
    <submittedName>
        <fullName evidence="6">Thioesterase family protein</fullName>
    </submittedName>
</protein>
<evidence type="ECO:0000256" key="2">
    <source>
        <dbReference type="ARBA" id="ARBA00022801"/>
    </source>
</evidence>
<gene>
    <name evidence="6" type="ORF">MU0053_004560</name>
</gene>
<dbReference type="Pfam" id="PF13622">
    <property type="entry name" value="4HBT_3"/>
    <property type="match status" value="1"/>
</dbReference>
<dbReference type="InterPro" id="IPR042171">
    <property type="entry name" value="Acyl-CoA_hotdog"/>
</dbReference>
<accession>A0ABN9NQB1</accession>
<organism evidence="6 7">
    <name type="scientific">[Mycobacterium] burgundiense</name>
    <dbReference type="NCBI Taxonomy" id="3064286"/>
    <lineage>
        <taxon>Bacteria</taxon>
        <taxon>Bacillati</taxon>
        <taxon>Actinomycetota</taxon>
        <taxon>Actinomycetes</taxon>
        <taxon>Mycobacteriales</taxon>
        <taxon>Mycobacteriaceae</taxon>
        <taxon>Mycolicibacterium</taxon>
    </lineage>
</organism>
<dbReference type="InterPro" id="IPR003703">
    <property type="entry name" value="Acyl_CoA_thio"/>
</dbReference>
<dbReference type="PANTHER" id="PTHR11066">
    <property type="entry name" value="ACYL-COA THIOESTERASE"/>
    <property type="match status" value="1"/>
</dbReference>
<dbReference type="CDD" id="cd03444">
    <property type="entry name" value="Thioesterase_II_repeat1"/>
    <property type="match status" value="1"/>
</dbReference>
<dbReference type="SUPFAM" id="SSF54637">
    <property type="entry name" value="Thioesterase/thiol ester dehydrase-isomerase"/>
    <property type="match status" value="2"/>
</dbReference>
<dbReference type="InterPro" id="IPR049450">
    <property type="entry name" value="ACOT8-like_C"/>
</dbReference>
<feature type="domain" description="Acyl-CoA thioesterase-like N-terminal HotDog" evidence="4">
    <location>
        <begin position="25"/>
        <end position="107"/>
    </location>
</feature>
<dbReference type="InterPro" id="IPR029069">
    <property type="entry name" value="HotDog_dom_sf"/>
</dbReference>
<reference evidence="6 7" key="1">
    <citation type="submission" date="2023-08" db="EMBL/GenBank/DDBJ databases">
        <authorList>
            <person name="Folkvardsen B D."/>
            <person name="Norman A."/>
        </authorList>
    </citation>
    <scope>NUCLEOTIDE SEQUENCE [LARGE SCALE GENOMIC DNA]</scope>
    <source>
        <strain evidence="6 7">Mu0053</strain>
    </source>
</reference>
<feature type="region of interest" description="Disordered" evidence="3">
    <location>
        <begin position="106"/>
        <end position="144"/>
    </location>
</feature>
<evidence type="ECO:0000313" key="7">
    <source>
        <dbReference type="Proteomes" id="UP001190465"/>
    </source>
</evidence>
<comment type="similarity">
    <text evidence="1">Belongs to the C/M/P thioester hydrolase family.</text>
</comment>